<dbReference type="EMBL" id="CM002241">
    <property type="protein sequence ID" value="EAA27325.1"/>
    <property type="molecule type" value="Genomic_DNA"/>
</dbReference>
<dbReference type="HOGENOM" id="CLU_1448081_0_0_1"/>
<dbReference type="VEuPathDB" id="FungiDB:NCU03976"/>
<dbReference type="KEGG" id="ncr:NCU03976"/>
<dbReference type="PaxDb" id="5141-EFNCRP00000003572"/>
<evidence type="ECO:0000313" key="2">
    <source>
        <dbReference type="Proteomes" id="UP000001805"/>
    </source>
</evidence>
<dbReference type="InParanoid" id="Q7RU14"/>
<dbReference type="OrthoDB" id="10351468at2759"/>
<evidence type="ECO:0000313" key="1">
    <source>
        <dbReference type="EMBL" id="EAA27325.1"/>
    </source>
</evidence>
<dbReference type="OMA" id="SHRIGYF"/>
<sequence>MNNGEYFLQNPGVWLALATINVGNGRQATITRPGAFIITPGLDFSLVSVHVLARLGVGFNRFEPTSDLIGYVASPSGRDVLAIGIVVLEVELRVPVNAHLVSRFNGLVSFLVYREPPLLVDGLFSMGGCSLFFCYCWDQIPVSHNTSLALQTPLPLQQQHMNGNMATNTSINTAAITNTDSDNRGTC</sequence>
<gene>
    <name evidence="1" type="ORF">NCU03976</name>
</gene>
<proteinExistence type="predicted"/>
<dbReference type="Proteomes" id="UP000001805">
    <property type="component" value="Chromosome 5, Linkage Group VI"/>
</dbReference>
<dbReference type="GeneID" id="23568419"/>
<organism evidence="1 2">
    <name type="scientific">Neurospora crassa (strain ATCC 24698 / 74-OR23-1A / CBS 708.71 / DSM 1257 / FGSC 987)</name>
    <dbReference type="NCBI Taxonomy" id="367110"/>
    <lineage>
        <taxon>Eukaryota</taxon>
        <taxon>Fungi</taxon>
        <taxon>Dikarya</taxon>
        <taxon>Ascomycota</taxon>
        <taxon>Pezizomycotina</taxon>
        <taxon>Sordariomycetes</taxon>
        <taxon>Sordariomycetidae</taxon>
        <taxon>Sordariales</taxon>
        <taxon>Sordariaceae</taxon>
        <taxon>Neurospora</taxon>
    </lineage>
</organism>
<protein>
    <submittedName>
        <fullName evidence="1">Uncharacterized protein</fullName>
    </submittedName>
</protein>
<dbReference type="RefSeq" id="XP_956561.1">
    <property type="nucleotide sequence ID" value="XM_951468.2"/>
</dbReference>
<dbReference type="AlphaFoldDB" id="Q7RU14"/>
<keyword evidence="2" id="KW-1185">Reference proteome</keyword>
<reference evidence="1 2" key="1">
    <citation type="journal article" date="2003" name="Nature">
        <title>The genome sequence of the filamentous fungus Neurospora crassa.</title>
        <authorList>
            <person name="Galagan J.E."/>
            <person name="Calvo S.E."/>
            <person name="Borkovich K.A."/>
            <person name="Selker E.U."/>
            <person name="Read N.D."/>
            <person name="Jaffe D."/>
            <person name="FitzHugh W."/>
            <person name="Ma L.J."/>
            <person name="Smirnov S."/>
            <person name="Purcell S."/>
            <person name="Rehman B."/>
            <person name="Elkins T."/>
            <person name="Engels R."/>
            <person name="Wang S."/>
            <person name="Nielsen C.B."/>
            <person name="Butler J."/>
            <person name="Endrizzi M."/>
            <person name="Qui D."/>
            <person name="Ianakiev P."/>
            <person name="Bell-Pedersen D."/>
            <person name="Nelson M.A."/>
            <person name="Werner-Washburne M."/>
            <person name="Selitrennikoff C.P."/>
            <person name="Kinsey J.A."/>
            <person name="Braun E.L."/>
            <person name="Zelter A."/>
            <person name="Schulte U."/>
            <person name="Kothe G.O."/>
            <person name="Jedd G."/>
            <person name="Mewes W."/>
            <person name="Staben C."/>
            <person name="Marcotte E."/>
            <person name="Greenberg D."/>
            <person name="Roy A."/>
            <person name="Foley K."/>
            <person name="Naylor J."/>
            <person name="Stange-Thomann N."/>
            <person name="Barrett R."/>
            <person name="Gnerre S."/>
            <person name="Kamal M."/>
            <person name="Kamvysselis M."/>
            <person name="Mauceli E."/>
            <person name="Bielke C."/>
            <person name="Rudd S."/>
            <person name="Frishman D."/>
            <person name="Krystofova S."/>
            <person name="Rasmussen C."/>
            <person name="Metzenberg R.L."/>
            <person name="Perkins D.D."/>
            <person name="Kroken S."/>
            <person name="Cogoni C."/>
            <person name="Macino G."/>
            <person name="Catcheside D."/>
            <person name="Li W."/>
            <person name="Pratt R.J."/>
            <person name="Osmani S.A."/>
            <person name="DeSouza C.P."/>
            <person name="Glass L."/>
            <person name="Orbach M.J."/>
            <person name="Berglund J.A."/>
            <person name="Voelker R."/>
            <person name="Yarden O."/>
            <person name="Plamann M."/>
            <person name="Seiler S."/>
            <person name="Dunlap J."/>
            <person name="Radford A."/>
            <person name="Aramayo R."/>
            <person name="Natvig D.O."/>
            <person name="Alex L.A."/>
            <person name="Mannhaupt G."/>
            <person name="Ebbole D.J."/>
            <person name="Freitag M."/>
            <person name="Paulsen I."/>
            <person name="Sachs M.S."/>
            <person name="Lander E.S."/>
            <person name="Nusbaum C."/>
            <person name="Birren B."/>
        </authorList>
    </citation>
    <scope>NUCLEOTIDE SEQUENCE [LARGE SCALE GENOMIC DNA]</scope>
    <source>
        <strain evidence="2">ATCC 24698 / 74-OR23-1A / CBS 708.71 / DSM 1257 / FGSC 987</strain>
    </source>
</reference>
<name>Q7RU14_NEUCR</name>
<accession>Q7RU14</accession>